<dbReference type="GO" id="GO:0016020">
    <property type="term" value="C:membrane"/>
    <property type="evidence" value="ECO:0007669"/>
    <property type="project" value="UniProtKB-SubCell"/>
</dbReference>
<evidence type="ECO:0000256" key="4">
    <source>
        <dbReference type="ARBA" id="ARBA00023136"/>
    </source>
</evidence>
<dbReference type="Proteomes" id="UP000825729">
    <property type="component" value="Unassembled WGS sequence"/>
</dbReference>
<comment type="subcellular location">
    <subcellularLocation>
        <location evidence="1">Membrane</location>
        <topology evidence="1">Single-pass membrane protein</topology>
    </subcellularLocation>
</comment>
<organism evidence="9 10">
    <name type="scientific">Aristolochia fimbriata</name>
    <name type="common">White veined hardy Dutchman's pipe vine</name>
    <dbReference type="NCBI Taxonomy" id="158543"/>
    <lineage>
        <taxon>Eukaryota</taxon>
        <taxon>Viridiplantae</taxon>
        <taxon>Streptophyta</taxon>
        <taxon>Embryophyta</taxon>
        <taxon>Tracheophyta</taxon>
        <taxon>Spermatophyta</taxon>
        <taxon>Magnoliopsida</taxon>
        <taxon>Magnoliidae</taxon>
        <taxon>Piperales</taxon>
        <taxon>Aristolochiaceae</taxon>
        <taxon>Aristolochia</taxon>
    </lineage>
</organism>
<feature type="coiled-coil region" evidence="5">
    <location>
        <begin position="736"/>
        <end position="770"/>
    </location>
</feature>
<evidence type="ECO:0000313" key="9">
    <source>
        <dbReference type="EMBL" id="KAG9458234.1"/>
    </source>
</evidence>
<evidence type="ECO:0000256" key="7">
    <source>
        <dbReference type="SAM" id="Phobius"/>
    </source>
</evidence>
<dbReference type="InterPro" id="IPR007656">
    <property type="entry name" value="GTD-bd"/>
</dbReference>
<comment type="caution">
    <text evidence="9">The sequence shown here is derived from an EMBL/GenBank/DDBJ whole genome shotgun (WGS) entry which is preliminary data.</text>
</comment>
<name>A0AAV7FB67_ARIFI</name>
<dbReference type="EMBL" id="JAINDJ010000002">
    <property type="protein sequence ID" value="KAG9458234.1"/>
    <property type="molecule type" value="Genomic_DNA"/>
</dbReference>
<gene>
    <name evidence="9" type="ORF">H6P81_002742</name>
</gene>
<keyword evidence="5" id="KW-0175">Coiled coil</keyword>
<dbReference type="PANTHER" id="PTHR31448">
    <property type="entry name" value="MYOSIN-BINDING PROTEIN 2"/>
    <property type="match status" value="1"/>
</dbReference>
<dbReference type="InterPro" id="IPR039306">
    <property type="entry name" value="MYOB"/>
</dbReference>
<dbReference type="PROSITE" id="PS51775">
    <property type="entry name" value="GTD_BINDING"/>
    <property type="match status" value="1"/>
</dbReference>
<evidence type="ECO:0000256" key="2">
    <source>
        <dbReference type="ARBA" id="ARBA00022692"/>
    </source>
</evidence>
<dbReference type="AlphaFoldDB" id="A0AAV7FB67"/>
<feature type="region of interest" description="Disordered" evidence="6">
    <location>
        <begin position="676"/>
        <end position="702"/>
    </location>
</feature>
<accession>A0AAV7FB67</accession>
<proteinExistence type="predicted"/>
<evidence type="ECO:0000256" key="5">
    <source>
        <dbReference type="SAM" id="Coils"/>
    </source>
</evidence>
<sequence>MAANKFATMLHRNTHRITVVLVYTVLEWILIILLLLNSLFSYLISKFASFFGLQTPCVWCSRVDHVLEPQKGKFSYRSLICEAHASEISKLGYCSNHRKLAEACDMCEDCSTSRPSMGGAERRIAFFSLLSGDAASNSELGTKDLKCSCCGSTVDEGLYSPYLLLKPSWDVLDYAPKGNLIKEKSTEADISDDFNDVKYLDPSKPDSLKDVDEDEMRNRIEMADTPLLSDVSADRVLERTEKIAEETDEKKGALAKLEQDLMDDHPYLPLEVNAVRESDEDIEFSIRVSCREDPSFIILSPRFDHRRVEDLLVPDESLDSLATKSQNGPKISNEDEQLNHPEEFEVIEPETQKPCRPAKHLQTISEGKEEAAIVELKSVQGNELSSCFSESECVRDTIEGERDGIAQTQESQSLPSNGEELEAVLEDSDEYSAFQDGTAAGTEIKCENRDSEVREEEQTASNVQDPVHVQGFPMSHSPSDELINDEQQGENETQELAQDGVHCGMTFQSLPENEAVERFEAEEDRAPETPTYLENIHSLHKKLLFERKESGTESLDGSVVSDIEVGEVTVERLKAALKTERKALCALYSELEEERSASAIAANQTMAMITRLQEEKAAMQMEALQYQRMMEEQSEYDQEALQLLNELMVKREKEKQELEKELELYRKKVLHYEAKEKRMMSKKKSNGVNRTSSSSSSLVDSEELSVELNEGEECENGFHESAPNTPAEEVVCSGVTQESTKHLSTLEESLADFEEERLSILEQLKVLEEKLFTLDYEEELYEDVKSIEHLTENGELSSHSFEFYSPEENGTANGFSDEMSINEKHQLERRNMGSKAKRLLPLFDAISLENEEELQEEQEASVFPQSCLSKADSEKKKVAIEEEVDHVYERLQALEADREFLKHCISSLKKGDKGMDLLQEILQHLRDLRSVELRVRSSTESLS</sequence>
<keyword evidence="10" id="KW-1185">Reference proteome</keyword>
<dbReference type="GO" id="GO:0080115">
    <property type="term" value="F:myosin XI tail binding"/>
    <property type="evidence" value="ECO:0007669"/>
    <property type="project" value="UniProtKB-ARBA"/>
</dbReference>
<evidence type="ECO:0000256" key="3">
    <source>
        <dbReference type="ARBA" id="ARBA00022989"/>
    </source>
</evidence>
<keyword evidence="4 7" id="KW-0472">Membrane</keyword>
<evidence type="ECO:0000256" key="6">
    <source>
        <dbReference type="SAM" id="MobiDB-lite"/>
    </source>
</evidence>
<protein>
    <recommendedName>
        <fullName evidence="8">GTD-binding domain-containing protein</fullName>
    </recommendedName>
</protein>
<keyword evidence="3 7" id="KW-1133">Transmembrane helix</keyword>
<feature type="domain" description="GTD-binding" evidence="8">
    <location>
        <begin position="568"/>
        <end position="666"/>
    </location>
</feature>
<feature type="coiled-coil region" evidence="5">
    <location>
        <begin position="574"/>
        <end position="675"/>
    </location>
</feature>
<evidence type="ECO:0000313" key="10">
    <source>
        <dbReference type="Proteomes" id="UP000825729"/>
    </source>
</evidence>
<feature type="transmembrane region" description="Helical" evidence="7">
    <location>
        <begin position="20"/>
        <end position="44"/>
    </location>
</feature>
<dbReference type="PANTHER" id="PTHR31448:SF3">
    <property type="entry name" value="MYOSIN-BINDING PROTEIN 2"/>
    <property type="match status" value="1"/>
</dbReference>
<evidence type="ECO:0000256" key="1">
    <source>
        <dbReference type="ARBA" id="ARBA00004167"/>
    </source>
</evidence>
<evidence type="ECO:0000259" key="8">
    <source>
        <dbReference type="PROSITE" id="PS51775"/>
    </source>
</evidence>
<keyword evidence="2 7" id="KW-0812">Transmembrane</keyword>
<dbReference type="Pfam" id="PF04576">
    <property type="entry name" value="Zein-binding"/>
    <property type="match status" value="1"/>
</dbReference>
<reference evidence="9 10" key="1">
    <citation type="submission" date="2021-07" db="EMBL/GenBank/DDBJ databases">
        <title>The Aristolochia fimbriata genome: insights into angiosperm evolution, floral development and chemical biosynthesis.</title>
        <authorList>
            <person name="Jiao Y."/>
        </authorList>
    </citation>
    <scope>NUCLEOTIDE SEQUENCE [LARGE SCALE GENOMIC DNA]</scope>
    <source>
        <strain evidence="9">IBCAS-2021</strain>
        <tissue evidence="9">Leaf</tissue>
    </source>
</reference>